<organism evidence="2 3">
    <name type="scientific">Neisseria bacilliformis ATCC BAA-1200</name>
    <dbReference type="NCBI Taxonomy" id="888742"/>
    <lineage>
        <taxon>Bacteria</taxon>
        <taxon>Pseudomonadati</taxon>
        <taxon>Pseudomonadota</taxon>
        <taxon>Betaproteobacteria</taxon>
        <taxon>Neisseriales</taxon>
        <taxon>Neisseriaceae</taxon>
        <taxon>Neisseria</taxon>
    </lineage>
</organism>
<dbReference type="HOGENOM" id="CLU_103629_0_0_4"/>
<sequence>MQNKLITIALLTTALAAHAETFPMTNLPQGWAGSIHVDQCAEGKCAGKGEVQLTLGKQTHTLPADFHEFSAPKAQGAAPLVNPIAIDDFNFDGKDDVAVPRGHQGPYGSASYDIYLQTADGKLVRNADLTDLTDNYMGLPETDAKRKLLIVYGKSGAAIHYTEHYRPSAKGLQNVYSRVDTHDGCGAGKVKIVEKALLPNGKWRSKNRCLSDAQYNKLLERETAKR</sequence>
<keyword evidence="3" id="KW-1185">Reference proteome</keyword>
<dbReference type="EMBL" id="AFAY01000046">
    <property type="protein sequence ID" value="EGF09985.1"/>
    <property type="molecule type" value="Genomic_DNA"/>
</dbReference>
<gene>
    <name evidence="2" type="ORF">HMPREF9123_2237</name>
</gene>
<dbReference type="AlphaFoldDB" id="F2BET0"/>
<dbReference type="NCBIfam" id="NF047539">
    <property type="entry name" value="XAC2610_fam"/>
    <property type="match status" value="1"/>
</dbReference>
<dbReference type="OrthoDB" id="5450120at2"/>
<accession>F2BET0</accession>
<comment type="caution">
    <text evidence="2">The sequence shown here is derived from an EMBL/GenBank/DDBJ whole genome shotgun (WGS) entry which is preliminary data.</text>
</comment>
<dbReference type="InterPro" id="IPR058087">
    <property type="entry name" value="XAC2610_dom"/>
</dbReference>
<evidence type="ECO:0000313" key="3">
    <source>
        <dbReference type="Proteomes" id="UP000004105"/>
    </source>
</evidence>
<feature type="signal peptide" evidence="1">
    <location>
        <begin position="1"/>
        <end position="19"/>
    </location>
</feature>
<dbReference type="RefSeq" id="WP_007343242.1">
    <property type="nucleotide sequence ID" value="NZ_GL878494.1"/>
</dbReference>
<name>F2BET0_9NEIS</name>
<protein>
    <submittedName>
        <fullName evidence="2">Uncharacterized protein</fullName>
    </submittedName>
</protein>
<evidence type="ECO:0000313" key="2">
    <source>
        <dbReference type="EMBL" id="EGF09985.1"/>
    </source>
</evidence>
<keyword evidence="1" id="KW-0732">Signal</keyword>
<proteinExistence type="predicted"/>
<reference evidence="2 3" key="1">
    <citation type="submission" date="2011-02" db="EMBL/GenBank/DDBJ databases">
        <authorList>
            <person name="Muzny D."/>
            <person name="Qin X."/>
            <person name="Deng J."/>
            <person name="Jiang H."/>
            <person name="Liu Y."/>
            <person name="Qu J."/>
            <person name="Song X.-Z."/>
            <person name="Zhang L."/>
            <person name="Thornton R."/>
            <person name="Coyle M."/>
            <person name="Francisco L."/>
            <person name="Jackson L."/>
            <person name="Javaid M."/>
            <person name="Korchina V."/>
            <person name="Kovar C."/>
            <person name="Mata R."/>
            <person name="Mathew T."/>
            <person name="Ngo R."/>
            <person name="Nguyen L."/>
            <person name="Nguyen N."/>
            <person name="Okwuonu G."/>
            <person name="Ongeri F."/>
            <person name="Pham C."/>
            <person name="Simmons D."/>
            <person name="Wilczek-Boney K."/>
            <person name="Hale W."/>
            <person name="Jakkamsetti A."/>
            <person name="Pham P."/>
            <person name="Ruth R."/>
            <person name="San Lucas F."/>
            <person name="Warren J."/>
            <person name="Zhang J."/>
            <person name="Zhao Z."/>
            <person name="Zhou C."/>
            <person name="Zhu D."/>
            <person name="Lee S."/>
            <person name="Bess C."/>
            <person name="Blankenburg K."/>
            <person name="Forbes L."/>
            <person name="Fu Q."/>
            <person name="Gubbala S."/>
            <person name="Hirani K."/>
            <person name="Jayaseelan J.C."/>
            <person name="Lara F."/>
            <person name="Munidasa M."/>
            <person name="Palculict T."/>
            <person name="Patil S."/>
            <person name="Pu L.-L."/>
            <person name="Saada N."/>
            <person name="Tang L."/>
            <person name="Weissenberger G."/>
            <person name="Zhu Y."/>
            <person name="Hemphill L."/>
            <person name="Shang Y."/>
            <person name="Youmans B."/>
            <person name="Ayvaz T."/>
            <person name="Ross M."/>
            <person name="Santibanez J."/>
            <person name="Aqrawi P."/>
            <person name="Gross S."/>
            <person name="Joshi V."/>
            <person name="Fowler G."/>
            <person name="Nazareth L."/>
            <person name="Reid J."/>
            <person name="Worley K."/>
            <person name="Petrosino J."/>
            <person name="Highlander S."/>
            <person name="Gibbs R."/>
        </authorList>
    </citation>
    <scope>NUCLEOTIDE SEQUENCE [LARGE SCALE GENOMIC DNA]</scope>
    <source>
        <strain evidence="2 3">ATCC BAA-1200</strain>
    </source>
</reference>
<feature type="chain" id="PRO_5003279485" evidence="1">
    <location>
        <begin position="20"/>
        <end position="226"/>
    </location>
</feature>
<dbReference type="Proteomes" id="UP000004105">
    <property type="component" value="Unassembled WGS sequence"/>
</dbReference>
<evidence type="ECO:0000256" key="1">
    <source>
        <dbReference type="SAM" id="SignalP"/>
    </source>
</evidence>